<feature type="region of interest" description="Disordered" evidence="1">
    <location>
        <begin position="146"/>
        <end position="166"/>
    </location>
</feature>
<gene>
    <name evidence="2" type="ORF">M747DRAFT_301882</name>
</gene>
<feature type="compositionally biased region" description="Basic and acidic residues" evidence="1">
    <location>
        <begin position="147"/>
        <end position="166"/>
    </location>
</feature>
<name>A0A370CD68_ASPNG</name>
<reference evidence="2 3" key="1">
    <citation type="submission" date="2018-07" db="EMBL/GenBank/DDBJ databases">
        <title>Section-level genome sequencing of Aspergillus section Nigri to investigate inter- and intra-species variation.</title>
        <authorList>
            <consortium name="DOE Joint Genome Institute"/>
            <person name="Vesth T.C."/>
            <person name="Nybo J.L."/>
            <person name="Theobald S."/>
            <person name="Frisvad J.C."/>
            <person name="Larsen T.O."/>
            <person name="Nielsen K.F."/>
            <person name="Hoof J.B."/>
            <person name="Brandl J."/>
            <person name="Salamov A."/>
            <person name="Riley R."/>
            <person name="Gladden J.M."/>
            <person name="Phatale P."/>
            <person name="Nielsen M.T."/>
            <person name="Lyhne E.K."/>
            <person name="Kogle M.E."/>
            <person name="Strasser K."/>
            <person name="McDonnell E."/>
            <person name="Barry K."/>
            <person name="Clum A."/>
            <person name="Chen C."/>
            <person name="Nolan M."/>
            <person name="Sandor L."/>
            <person name="Kuo A."/>
            <person name="Lipzen A."/>
            <person name="Hainaut M."/>
            <person name="Drula E."/>
            <person name="Tsang A."/>
            <person name="Magnuson J.K."/>
            <person name="Henrissat B."/>
            <person name="Wiebenga A."/>
            <person name="Simmons B.A."/>
            <person name="Makela M.R."/>
            <person name="De vries R.P."/>
            <person name="Grigoriev I.V."/>
            <person name="Mortensen U.H."/>
            <person name="Baker S.E."/>
            <person name="Andersen M.R."/>
        </authorList>
    </citation>
    <scope>NUCLEOTIDE SEQUENCE [LARGE SCALE GENOMIC DNA]</scope>
    <source>
        <strain evidence="2 3">ATCC 13496</strain>
    </source>
</reference>
<dbReference type="EMBL" id="KZ851902">
    <property type="protein sequence ID" value="RDH24140.1"/>
    <property type="molecule type" value="Genomic_DNA"/>
</dbReference>
<evidence type="ECO:0000313" key="3">
    <source>
        <dbReference type="Proteomes" id="UP000253845"/>
    </source>
</evidence>
<proteinExistence type="predicted"/>
<sequence length="206" mass="23122">MGVEPGGGWVKLESEGRTVARPEAETMEKEGPPDQPGQQSPSSPTDLLTVRAWKGRSFTARWVKKTIGTEMRAIMGPPRDVFVRTQARTQARSILVTGRWWRTEDLLFPCRGPINNHARSTTSSIPIFSRKFHPDAGKNKLWFARTRGSDGKRGSEKDVDEVKKPPGEEALSTISVFANPQDFGCKRSQAFKGRLRMKNVQWKTRG</sequence>
<dbReference type="Proteomes" id="UP000253845">
    <property type="component" value="Unassembled WGS sequence"/>
</dbReference>
<feature type="compositionally biased region" description="Basic and acidic residues" evidence="1">
    <location>
        <begin position="12"/>
        <end position="32"/>
    </location>
</feature>
<accession>A0A370CD68</accession>
<protein>
    <submittedName>
        <fullName evidence="2">Uncharacterized protein</fullName>
    </submittedName>
</protein>
<dbReference type="AlphaFoldDB" id="A0A370CD68"/>
<evidence type="ECO:0000256" key="1">
    <source>
        <dbReference type="SAM" id="MobiDB-lite"/>
    </source>
</evidence>
<evidence type="ECO:0000313" key="2">
    <source>
        <dbReference type="EMBL" id="RDH24140.1"/>
    </source>
</evidence>
<organism evidence="2 3">
    <name type="scientific">Aspergillus niger ATCC 13496</name>
    <dbReference type="NCBI Taxonomy" id="1353008"/>
    <lineage>
        <taxon>Eukaryota</taxon>
        <taxon>Fungi</taxon>
        <taxon>Dikarya</taxon>
        <taxon>Ascomycota</taxon>
        <taxon>Pezizomycotina</taxon>
        <taxon>Eurotiomycetes</taxon>
        <taxon>Eurotiomycetidae</taxon>
        <taxon>Eurotiales</taxon>
        <taxon>Aspergillaceae</taxon>
        <taxon>Aspergillus</taxon>
        <taxon>Aspergillus subgen. Circumdati</taxon>
    </lineage>
</organism>
<dbReference type="VEuPathDB" id="FungiDB:M747DRAFT_301882"/>
<feature type="region of interest" description="Disordered" evidence="1">
    <location>
        <begin position="1"/>
        <end position="45"/>
    </location>
</feature>